<dbReference type="HOGENOM" id="CLU_022752_2_0_0"/>
<dbReference type="OrthoDB" id="9764035at2"/>
<evidence type="ECO:0000256" key="7">
    <source>
        <dbReference type="ARBA" id="ARBA00022962"/>
    </source>
</evidence>
<dbReference type="AlphaFoldDB" id="D8PGI9"/>
<dbReference type="CDD" id="cd05388">
    <property type="entry name" value="CobB_N"/>
    <property type="match status" value="1"/>
</dbReference>
<evidence type="ECO:0000256" key="3">
    <source>
        <dbReference type="ARBA" id="ARBA00022598"/>
    </source>
</evidence>
<comment type="function">
    <text evidence="8">Catalyzes the ATP-dependent amidation of the two carboxylate groups at positions a and c of cobyrinate, using either L-glutamine or ammonia as the nitrogen source.</text>
</comment>
<name>D8PGI9_9BACT</name>
<keyword evidence="5 8" id="KW-0067">ATP-binding</keyword>
<dbReference type="UniPathway" id="UPA00148">
    <property type="reaction ID" value="UER00231"/>
</dbReference>
<dbReference type="SUPFAM" id="SSF52317">
    <property type="entry name" value="Class I glutamine amidotransferase-like"/>
    <property type="match status" value="1"/>
</dbReference>
<dbReference type="GO" id="GO:0042242">
    <property type="term" value="F:cobyrinic acid a,c-diamide synthase activity"/>
    <property type="evidence" value="ECO:0007669"/>
    <property type="project" value="UniProtKB-UniRule"/>
</dbReference>
<dbReference type="InterPro" id="IPR027417">
    <property type="entry name" value="P-loop_NTPase"/>
</dbReference>
<dbReference type="KEGG" id="nde:NIDE2670"/>
<dbReference type="PANTHER" id="PTHR43873">
    <property type="entry name" value="COBYRINATE A,C-DIAMIDE SYNTHASE"/>
    <property type="match status" value="1"/>
</dbReference>
<keyword evidence="7 8" id="KW-0315">Glutamine amidotransferase</keyword>
<dbReference type="InterPro" id="IPR002586">
    <property type="entry name" value="CobQ/CobB/MinD/ParA_Nub-bd_dom"/>
</dbReference>
<keyword evidence="3 8" id="KW-0436">Ligase</keyword>
<accession>D8PGI9</accession>
<dbReference type="NCBIfam" id="TIGR00379">
    <property type="entry name" value="cobB"/>
    <property type="match status" value="1"/>
</dbReference>
<evidence type="ECO:0000259" key="10">
    <source>
        <dbReference type="Pfam" id="PF07685"/>
    </source>
</evidence>
<evidence type="ECO:0000313" key="12">
    <source>
        <dbReference type="Proteomes" id="UP000001660"/>
    </source>
</evidence>
<dbReference type="Gene3D" id="3.40.50.300">
    <property type="entry name" value="P-loop containing nucleotide triphosphate hydrolases"/>
    <property type="match status" value="2"/>
</dbReference>
<dbReference type="InterPro" id="IPR011698">
    <property type="entry name" value="GATase_3"/>
</dbReference>
<keyword evidence="4 8" id="KW-0547">Nucleotide-binding</keyword>
<dbReference type="Proteomes" id="UP000001660">
    <property type="component" value="Chromosome"/>
</dbReference>
<dbReference type="Pfam" id="PF07685">
    <property type="entry name" value="GATase_3"/>
    <property type="match status" value="1"/>
</dbReference>
<dbReference type="STRING" id="330214.NIDE2670"/>
<comment type="domain">
    <text evidence="8">Comprises of two domains. The C-terminal domain contains the binding site for glutamine and catalyzes the hydrolysis of this substrate to glutamate and ammonia. The N-terminal domain is anticipated to bind ATP and cobyrinate and catalyzes the ultimate synthesis of the diamide product. The ammonia produced via the glutaminase domain is probably translocated to the adjacent domain via a molecular tunnel, where it reacts with an activated intermediate.</text>
</comment>
<dbReference type="EC" id="6.3.5.11" evidence="8"/>
<protein>
    <recommendedName>
        <fullName evidence="8">Cobyrinate a,c-diamide synthase</fullName>
        <ecNumber evidence="8">6.3.5.11</ecNumber>
    </recommendedName>
    <alternativeName>
        <fullName evidence="8">Cobyrinic acid a,c-diamide synthetase</fullName>
    </alternativeName>
</protein>
<gene>
    <name evidence="8 11" type="primary">cbiA</name>
    <name evidence="11" type="ORF">NIDE2670</name>
</gene>
<keyword evidence="6 8" id="KW-0460">Magnesium</keyword>
<proteinExistence type="inferred from homology"/>
<feature type="domain" description="CobB/CobQ-like glutamine amidotransferase" evidence="10">
    <location>
        <begin position="250"/>
        <end position="440"/>
    </location>
</feature>
<dbReference type="InterPro" id="IPR004484">
    <property type="entry name" value="CbiA/CobB_synth"/>
</dbReference>
<dbReference type="eggNOG" id="COG1797">
    <property type="taxonomic scope" value="Bacteria"/>
</dbReference>
<organism evidence="11 12">
    <name type="scientific">Nitrospira defluvii</name>
    <dbReference type="NCBI Taxonomy" id="330214"/>
    <lineage>
        <taxon>Bacteria</taxon>
        <taxon>Pseudomonadati</taxon>
        <taxon>Nitrospirota</taxon>
        <taxon>Nitrospiria</taxon>
        <taxon>Nitrospirales</taxon>
        <taxon>Nitrospiraceae</taxon>
        <taxon>Nitrospira</taxon>
    </lineage>
</organism>
<dbReference type="GO" id="GO:0009236">
    <property type="term" value="P:cobalamin biosynthetic process"/>
    <property type="evidence" value="ECO:0007669"/>
    <property type="project" value="UniProtKB-UniRule"/>
</dbReference>
<keyword evidence="2 8" id="KW-0169">Cobalamin biosynthesis</keyword>
<evidence type="ECO:0000256" key="8">
    <source>
        <dbReference type="HAMAP-Rule" id="MF_00027"/>
    </source>
</evidence>
<comment type="cofactor">
    <cofactor evidence="1 8">
        <name>Mg(2+)</name>
        <dbReference type="ChEBI" id="CHEBI:18420"/>
    </cofactor>
</comment>
<reference evidence="11 12" key="1">
    <citation type="journal article" date="2010" name="Proc. Natl. Acad. Sci. U.S.A.">
        <title>A Nitrospira metagenome illuminates the physiology and evolution of globally important nitrite-oxidizing bacteria.</title>
        <authorList>
            <person name="Lucker S."/>
            <person name="Wagner M."/>
            <person name="Maixner F."/>
            <person name="Pelletier E."/>
            <person name="Koch H."/>
            <person name="Vacherie B."/>
            <person name="Rattei T."/>
            <person name="Sinninghe Damste J."/>
            <person name="Spieck E."/>
            <person name="Le Paslier D."/>
            <person name="Daims H."/>
        </authorList>
    </citation>
    <scope>NUCLEOTIDE SEQUENCE [LARGE SCALE GENOMIC DNA]</scope>
</reference>
<evidence type="ECO:0000256" key="1">
    <source>
        <dbReference type="ARBA" id="ARBA00001946"/>
    </source>
</evidence>
<dbReference type="NCBIfam" id="NF002204">
    <property type="entry name" value="PRK01077.1"/>
    <property type="match status" value="1"/>
</dbReference>
<dbReference type="CDD" id="cd03130">
    <property type="entry name" value="GATase1_CobB"/>
    <property type="match status" value="1"/>
</dbReference>
<dbReference type="PROSITE" id="PS51274">
    <property type="entry name" value="GATASE_COBBQ"/>
    <property type="match status" value="1"/>
</dbReference>
<evidence type="ECO:0000256" key="4">
    <source>
        <dbReference type="ARBA" id="ARBA00022741"/>
    </source>
</evidence>
<dbReference type="Gene3D" id="3.40.50.880">
    <property type="match status" value="1"/>
</dbReference>
<feature type="domain" description="CobQ/CobB/MinD/ParA nucleotide binding" evidence="9">
    <location>
        <begin position="6"/>
        <end position="186"/>
    </location>
</feature>
<evidence type="ECO:0000259" key="9">
    <source>
        <dbReference type="Pfam" id="PF01656"/>
    </source>
</evidence>
<dbReference type="Pfam" id="PF01656">
    <property type="entry name" value="CbiA"/>
    <property type="match status" value="1"/>
</dbReference>
<evidence type="ECO:0000256" key="2">
    <source>
        <dbReference type="ARBA" id="ARBA00022573"/>
    </source>
</evidence>
<evidence type="ECO:0000256" key="5">
    <source>
        <dbReference type="ARBA" id="ARBA00022840"/>
    </source>
</evidence>
<comment type="pathway">
    <text evidence="8">Cofactor biosynthesis; adenosylcobalamin biosynthesis; cob(II)yrinate a,c-diamide from sirohydrochlorin (anaerobic route): step 10/10.</text>
</comment>
<dbReference type="SUPFAM" id="SSF52540">
    <property type="entry name" value="P-loop containing nucleoside triphosphate hydrolases"/>
    <property type="match status" value="1"/>
</dbReference>
<dbReference type="HAMAP" id="MF_00027">
    <property type="entry name" value="CobB_CbiA"/>
    <property type="match status" value="1"/>
</dbReference>
<comment type="miscellaneous">
    <text evidence="8">The a and c carboxylates of cobyrinate are activated for nucleophilic attack via formation of a phosphorylated intermediate by ATP. CbiA catalyzes first the amidation of the c-carboxylate, and then that of the a-carboxylate.</text>
</comment>
<dbReference type="PANTHER" id="PTHR43873:SF1">
    <property type="entry name" value="COBYRINATE A,C-DIAMIDE SYNTHASE"/>
    <property type="match status" value="1"/>
</dbReference>
<dbReference type="InterPro" id="IPR029062">
    <property type="entry name" value="Class_I_gatase-like"/>
</dbReference>
<comment type="similarity">
    <text evidence="8">Belongs to the CobB/CbiA family.</text>
</comment>
<feature type="site" description="Increases nucleophilicity of active site Cys" evidence="8">
    <location>
        <position position="435"/>
    </location>
</feature>
<dbReference type="EMBL" id="FP929003">
    <property type="protein sequence ID" value="CBK42376.1"/>
    <property type="molecule type" value="Genomic_DNA"/>
</dbReference>
<keyword evidence="12" id="KW-1185">Reference proteome</keyword>
<comment type="catalytic activity">
    <reaction evidence="8">
        <text>cob(II)yrinate + 2 L-glutamine + 2 ATP + 2 H2O = cob(II)yrinate a,c diamide + 2 L-glutamate + 2 ADP + 2 phosphate + 2 H(+)</text>
        <dbReference type="Rhea" id="RHEA:26289"/>
        <dbReference type="ChEBI" id="CHEBI:15377"/>
        <dbReference type="ChEBI" id="CHEBI:15378"/>
        <dbReference type="ChEBI" id="CHEBI:29985"/>
        <dbReference type="ChEBI" id="CHEBI:30616"/>
        <dbReference type="ChEBI" id="CHEBI:43474"/>
        <dbReference type="ChEBI" id="CHEBI:58359"/>
        <dbReference type="ChEBI" id="CHEBI:58537"/>
        <dbReference type="ChEBI" id="CHEBI:58894"/>
        <dbReference type="ChEBI" id="CHEBI:456216"/>
        <dbReference type="EC" id="6.3.5.11"/>
    </reaction>
</comment>
<evidence type="ECO:0000256" key="6">
    <source>
        <dbReference type="ARBA" id="ARBA00022842"/>
    </source>
</evidence>
<feature type="active site" description="Nucleophile" evidence="8">
    <location>
        <position position="332"/>
    </location>
</feature>
<sequence>MHHPRLVIAGTHSGVGKTTVALALMAALKARGLVVQPFKAGPDFIDPGHHQMVTGRPSRNLDGWMLGETLNRAIFSRASADADLSIIEGVMGLFDSSSPLSEKGSTAELAKQLHAPVLLVIDGSAMARSAAAMASGYARFDPTVRVAGVLFNRVRSEGHYRLLREAVEAETDLMVLGYLRPDEAVTIRDRHLGLRTAIEEEAGELYDRLARSAADTIELERVTTLARSAGAFPGEHLPPARPAETQQRVRVGVAYDAAFCFYYEDNLELLKAAGAELVMFSPLRDGTIPDVDLLYLGGGYPELYGEALAANVGMRSAVRTFSDQGGAIYAECGGLMYLTQAIRDMAGRRHEMVGVISAEAVMRKAGMTLGYRTVQLTQPCLLGPAGTVLRGHEFHYSLLEASDELQYACALADADGKPVGRDGVMRRNTLALYSHQHFGSCPEVVNHLLAAARRARRDVASAGSV</sequence>
<dbReference type="GO" id="GO:0005524">
    <property type="term" value="F:ATP binding"/>
    <property type="evidence" value="ECO:0007669"/>
    <property type="project" value="UniProtKB-UniRule"/>
</dbReference>
<evidence type="ECO:0000313" key="11">
    <source>
        <dbReference type="EMBL" id="CBK42376.1"/>
    </source>
</evidence>